<name>A0A1D7QDI6_9SPHI</name>
<feature type="transmembrane region" description="Helical" evidence="1">
    <location>
        <begin position="7"/>
        <end position="28"/>
    </location>
</feature>
<dbReference type="InterPro" id="IPR058060">
    <property type="entry name" value="HYC_CC_PP"/>
</dbReference>
<keyword evidence="1" id="KW-1133">Transmembrane helix</keyword>
<evidence type="ECO:0000313" key="3">
    <source>
        <dbReference type="Proteomes" id="UP000094313"/>
    </source>
</evidence>
<dbReference type="InterPro" id="IPR058512">
    <property type="entry name" value="DUF8199"/>
</dbReference>
<proteinExistence type="predicted"/>
<protein>
    <submittedName>
        <fullName evidence="2">Uncharacterized protein</fullName>
    </submittedName>
</protein>
<keyword evidence="1" id="KW-0472">Membrane</keyword>
<keyword evidence="3" id="KW-1185">Reference proteome</keyword>
<gene>
    <name evidence="2" type="ORF">BFS30_05385</name>
</gene>
<evidence type="ECO:0000256" key="1">
    <source>
        <dbReference type="SAM" id="Phobius"/>
    </source>
</evidence>
<accession>A0A1D7QDI6</accession>
<dbReference type="EMBL" id="CP017141">
    <property type="protein sequence ID" value="AOM76639.1"/>
    <property type="molecule type" value="Genomic_DNA"/>
</dbReference>
<evidence type="ECO:0000313" key="2">
    <source>
        <dbReference type="EMBL" id="AOM76639.1"/>
    </source>
</evidence>
<reference evidence="2 3" key="1">
    <citation type="submission" date="2016-08" db="EMBL/GenBank/DDBJ databases">
        <authorList>
            <person name="Seilhamer J.J."/>
        </authorList>
    </citation>
    <scope>NUCLEOTIDE SEQUENCE [LARGE SCALE GENOMIC DNA]</scope>
    <source>
        <strain evidence="2 3">DX4</strain>
    </source>
</reference>
<dbReference type="RefSeq" id="WP_069378333.1">
    <property type="nucleotide sequence ID" value="NZ_CP017141.1"/>
</dbReference>
<dbReference type="KEGG" id="psty:BFS30_05385"/>
<dbReference type="Pfam" id="PF26622">
    <property type="entry name" value="DUF8199"/>
    <property type="match status" value="1"/>
</dbReference>
<sequence>MKARQKLTLGLCAFYLMSIIGIALNMHFCGGQLSSVRFTETAKCGACKGAEKTKKNSGCCKDTSVEAKVKDSHEAGVKVAVPKDFSLELFLGPMMSDALHFLLPNLFSRTENKAPPLSSVLSLHAFNCVFRN</sequence>
<dbReference type="AlphaFoldDB" id="A0A1D7QDI6"/>
<organism evidence="2 3">
    <name type="scientific">Pedobacter steynii</name>
    <dbReference type="NCBI Taxonomy" id="430522"/>
    <lineage>
        <taxon>Bacteria</taxon>
        <taxon>Pseudomonadati</taxon>
        <taxon>Bacteroidota</taxon>
        <taxon>Sphingobacteriia</taxon>
        <taxon>Sphingobacteriales</taxon>
        <taxon>Sphingobacteriaceae</taxon>
        <taxon>Pedobacter</taxon>
    </lineage>
</organism>
<dbReference type="Proteomes" id="UP000094313">
    <property type="component" value="Chromosome"/>
</dbReference>
<dbReference type="OrthoDB" id="795045at2"/>
<keyword evidence="1" id="KW-0812">Transmembrane</keyword>
<dbReference type="NCBIfam" id="NF047658">
    <property type="entry name" value="HYC_CC_PP"/>
    <property type="match status" value="1"/>
</dbReference>